<name>A0ABW4Z9G4_9BACT</name>
<gene>
    <name evidence="2" type="ORF">ACFSW8_06110</name>
</gene>
<evidence type="ECO:0000313" key="3">
    <source>
        <dbReference type="Proteomes" id="UP001597389"/>
    </source>
</evidence>
<dbReference type="RefSeq" id="WP_377177727.1">
    <property type="nucleotide sequence ID" value="NZ_JBHUJB010000025.1"/>
</dbReference>
<comment type="caution">
    <text evidence="2">The sequence shown here is derived from an EMBL/GenBank/DDBJ whole genome shotgun (WGS) entry which is preliminary data.</text>
</comment>
<keyword evidence="1" id="KW-0732">Signal</keyword>
<dbReference type="Proteomes" id="UP001597389">
    <property type="component" value="Unassembled WGS sequence"/>
</dbReference>
<sequence>MTKITLISSLASSILSIHAAEIHWEARPYPVTGEHGAELATGIFQTDGSLVLAQNLGGPALIFDSIPFTKGTFDFGQSFDQYHAPSQTLSKTGTWSPKGGPSSLTLAGLKVGQKYRLQALLYDGRAAPGDHWQISPL</sequence>
<feature type="signal peptide" evidence="1">
    <location>
        <begin position="1"/>
        <end position="19"/>
    </location>
</feature>
<protein>
    <recommendedName>
        <fullName evidence="4">PA14 domain-containing protein</fullName>
    </recommendedName>
</protein>
<evidence type="ECO:0000313" key="2">
    <source>
        <dbReference type="EMBL" id="MFD2158466.1"/>
    </source>
</evidence>
<feature type="chain" id="PRO_5045222279" description="PA14 domain-containing protein" evidence="1">
    <location>
        <begin position="20"/>
        <end position="137"/>
    </location>
</feature>
<dbReference type="EMBL" id="JBHUJB010000025">
    <property type="protein sequence ID" value="MFD2158466.1"/>
    <property type="molecule type" value="Genomic_DNA"/>
</dbReference>
<evidence type="ECO:0000256" key="1">
    <source>
        <dbReference type="SAM" id="SignalP"/>
    </source>
</evidence>
<organism evidence="2 3">
    <name type="scientific">Rubritalea tangerina</name>
    <dbReference type="NCBI Taxonomy" id="430798"/>
    <lineage>
        <taxon>Bacteria</taxon>
        <taxon>Pseudomonadati</taxon>
        <taxon>Verrucomicrobiota</taxon>
        <taxon>Verrucomicrobiia</taxon>
        <taxon>Verrucomicrobiales</taxon>
        <taxon>Rubritaleaceae</taxon>
        <taxon>Rubritalea</taxon>
    </lineage>
</organism>
<reference evidence="3" key="1">
    <citation type="journal article" date="2019" name="Int. J. Syst. Evol. Microbiol.">
        <title>The Global Catalogue of Microorganisms (GCM) 10K type strain sequencing project: providing services to taxonomists for standard genome sequencing and annotation.</title>
        <authorList>
            <consortium name="The Broad Institute Genomics Platform"/>
            <consortium name="The Broad Institute Genome Sequencing Center for Infectious Disease"/>
            <person name="Wu L."/>
            <person name="Ma J."/>
        </authorList>
    </citation>
    <scope>NUCLEOTIDE SEQUENCE [LARGE SCALE GENOMIC DNA]</scope>
    <source>
        <strain evidence="3">CCUG 57942</strain>
    </source>
</reference>
<accession>A0ABW4Z9G4</accession>
<keyword evidence="3" id="KW-1185">Reference proteome</keyword>
<evidence type="ECO:0008006" key="4">
    <source>
        <dbReference type="Google" id="ProtNLM"/>
    </source>
</evidence>
<proteinExistence type="predicted"/>